<dbReference type="EMBL" id="RJUJ01000017">
    <property type="protein sequence ID" value="ROH77175.1"/>
    <property type="molecule type" value="Genomic_DNA"/>
</dbReference>
<dbReference type="Pfam" id="PF01370">
    <property type="entry name" value="Epimerase"/>
    <property type="match status" value="1"/>
</dbReference>
<feature type="domain" description="NAD-dependent epimerase/dehydratase" evidence="1">
    <location>
        <begin position="3"/>
        <end position="211"/>
    </location>
</feature>
<protein>
    <submittedName>
        <fullName evidence="2">NAD-dependent epimerase/dehydratase family protein</fullName>
    </submittedName>
</protein>
<dbReference type="Gene3D" id="3.40.50.720">
    <property type="entry name" value="NAD(P)-binding Rossmann-like Domain"/>
    <property type="match status" value="1"/>
</dbReference>
<dbReference type="RefSeq" id="WP_112104220.1">
    <property type="nucleotide sequence ID" value="NZ_LUSU01000033.1"/>
</dbReference>
<proteinExistence type="predicted"/>
<dbReference type="Proteomes" id="UP000274511">
    <property type="component" value="Unassembled WGS sequence"/>
</dbReference>
<dbReference type="InterPro" id="IPR036291">
    <property type="entry name" value="NAD(P)-bd_dom_sf"/>
</dbReference>
<dbReference type="STRING" id="1172565.AU508_15140"/>
<name>A0A3N0U9D1_9GAMM</name>
<dbReference type="SUPFAM" id="SSF51735">
    <property type="entry name" value="NAD(P)-binding Rossmann-fold domains"/>
    <property type="match status" value="1"/>
</dbReference>
<dbReference type="AlphaFoldDB" id="A0A3N0U9D1"/>
<dbReference type="PANTHER" id="PTHR48079:SF6">
    <property type="entry name" value="NAD(P)-BINDING DOMAIN-CONTAINING PROTEIN-RELATED"/>
    <property type="match status" value="1"/>
</dbReference>
<organism evidence="2 3">
    <name type="scientific">Lonsdalea populi</name>
    <dbReference type="NCBI Taxonomy" id="1172565"/>
    <lineage>
        <taxon>Bacteria</taxon>
        <taxon>Pseudomonadati</taxon>
        <taxon>Pseudomonadota</taxon>
        <taxon>Gammaproteobacteria</taxon>
        <taxon>Enterobacterales</taxon>
        <taxon>Pectobacteriaceae</taxon>
        <taxon>Lonsdalea</taxon>
    </lineage>
</organism>
<evidence type="ECO:0000313" key="3">
    <source>
        <dbReference type="Proteomes" id="UP000274511"/>
    </source>
</evidence>
<dbReference type="OrthoDB" id="9787292at2"/>
<dbReference type="GO" id="GO:0005737">
    <property type="term" value="C:cytoplasm"/>
    <property type="evidence" value="ECO:0007669"/>
    <property type="project" value="TreeGrafter"/>
</dbReference>
<dbReference type="InterPro" id="IPR001509">
    <property type="entry name" value="Epimerase_deHydtase"/>
</dbReference>
<reference evidence="2 3" key="1">
    <citation type="submission" date="2018-10" db="EMBL/GenBank/DDBJ databases">
        <title>New species genome.</title>
        <authorList>
            <person name="Li Y."/>
        </authorList>
    </citation>
    <scope>NUCLEOTIDE SEQUENCE [LARGE SCALE GENOMIC DNA]</scope>
    <source>
        <strain evidence="2 3">L6_4B</strain>
    </source>
</reference>
<dbReference type="GO" id="GO:0004029">
    <property type="term" value="F:aldehyde dehydrogenase (NAD+) activity"/>
    <property type="evidence" value="ECO:0007669"/>
    <property type="project" value="TreeGrafter"/>
</dbReference>
<sequence length="298" mass="32364">MKIFITGSTGYIGGSLSVYLSSAGHRIRGLVRHPEKAGLLTERGIEPVIGDLSDRELLTREAQQADAVINAADSDDLKTVETLLAALGESGKPLIHTSGTSVIADMSDGNKVSNTLFDENSTLLVTLEKQARRAIDEKILGAKGIRGIVLCNSLIYGEGKLPGTRSVQIPLLMNQARESGVMRIVGKGVNIWSNVHIDDLCELYRLALEEAPSGAFYFVENGETSFAELGAALAKRLDVQGPEGWSIEKAAQVWGQSRARFSLGSNSRVRAVRARRELGWKPQHNSIIQWILTEMAIQ</sequence>
<evidence type="ECO:0000313" key="2">
    <source>
        <dbReference type="EMBL" id="ROH77175.1"/>
    </source>
</evidence>
<accession>A0A3N0U9D1</accession>
<evidence type="ECO:0000259" key="1">
    <source>
        <dbReference type="Pfam" id="PF01370"/>
    </source>
</evidence>
<dbReference type="PANTHER" id="PTHR48079">
    <property type="entry name" value="PROTEIN YEEZ"/>
    <property type="match status" value="1"/>
</dbReference>
<gene>
    <name evidence="2" type="ORF">EC392_14600</name>
</gene>
<dbReference type="InterPro" id="IPR051783">
    <property type="entry name" value="NAD(P)-dependent_oxidoreduct"/>
</dbReference>
<comment type="caution">
    <text evidence="2">The sequence shown here is derived from an EMBL/GenBank/DDBJ whole genome shotgun (WGS) entry which is preliminary data.</text>
</comment>